<sequence length="139" mass="16095">MKVMVDSNILIFANIADMPEYPLARERLLTLIDQGCTFVVNTIIISEVQYKLQRLLNNEQSHSRTIKILKSRYFDYYPIEKTTVMSAVDLSHVSNVRINDALIAQHCLDLRLDGIITDNVKDFKRIPNLHRIHLREGTV</sequence>
<dbReference type="Proteomes" id="UP001524383">
    <property type="component" value="Unassembled WGS sequence"/>
</dbReference>
<evidence type="ECO:0000313" key="3">
    <source>
        <dbReference type="Proteomes" id="UP001524383"/>
    </source>
</evidence>
<protein>
    <submittedName>
        <fullName evidence="2">Type II toxin-antitoxin system VapC family toxin</fullName>
    </submittedName>
</protein>
<name>A0ABD4TGS2_9EURY</name>
<dbReference type="EMBL" id="VOTZ01000006">
    <property type="protein sequence ID" value="MCQ1538167.1"/>
    <property type="molecule type" value="Genomic_DNA"/>
</dbReference>
<dbReference type="AlphaFoldDB" id="A0ABD4TGS2"/>
<dbReference type="SUPFAM" id="SSF88723">
    <property type="entry name" value="PIN domain-like"/>
    <property type="match status" value="1"/>
</dbReference>
<dbReference type="SMART" id="SM00670">
    <property type="entry name" value="PINc"/>
    <property type="match status" value="1"/>
</dbReference>
<reference evidence="2 3" key="1">
    <citation type="submission" date="2019-08" db="EMBL/GenBank/DDBJ databases">
        <authorList>
            <person name="Chen S.-C."/>
            <person name="Lai M.-C."/>
            <person name="You Y.-T."/>
        </authorList>
    </citation>
    <scope>NUCLEOTIDE SEQUENCE [LARGE SCALE GENOMIC DNA]</scope>
    <source>
        <strain evidence="2 3">P2F9704a</strain>
    </source>
</reference>
<evidence type="ECO:0000259" key="1">
    <source>
        <dbReference type="SMART" id="SM00670"/>
    </source>
</evidence>
<dbReference type="Pfam" id="PF01850">
    <property type="entry name" value="PIN"/>
    <property type="match status" value="1"/>
</dbReference>
<gene>
    <name evidence="2" type="ORF">FTO68_04060</name>
</gene>
<feature type="domain" description="PIN" evidence="1">
    <location>
        <begin position="1"/>
        <end position="124"/>
    </location>
</feature>
<dbReference type="Gene3D" id="3.40.50.1010">
    <property type="entry name" value="5'-nuclease"/>
    <property type="match status" value="1"/>
</dbReference>
<dbReference type="InterPro" id="IPR002716">
    <property type="entry name" value="PIN_dom"/>
</dbReference>
<keyword evidence="3" id="KW-1185">Reference proteome</keyword>
<dbReference type="RefSeq" id="WP_255332110.1">
    <property type="nucleotide sequence ID" value="NZ_VOTZ01000006.1"/>
</dbReference>
<evidence type="ECO:0000313" key="2">
    <source>
        <dbReference type="EMBL" id="MCQ1538167.1"/>
    </source>
</evidence>
<dbReference type="InterPro" id="IPR029060">
    <property type="entry name" value="PIN-like_dom_sf"/>
</dbReference>
<proteinExistence type="predicted"/>
<comment type="caution">
    <text evidence="2">The sequence shown here is derived from an EMBL/GenBank/DDBJ whole genome shotgun (WGS) entry which is preliminary data.</text>
</comment>
<accession>A0ABD4TGS2</accession>
<organism evidence="2 3">
    <name type="scientific">Methanocalculus taiwanensis</name>
    <dbReference type="NCBI Taxonomy" id="106207"/>
    <lineage>
        <taxon>Archaea</taxon>
        <taxon>Methanobacteriati</taxon>
        <taxon>Methanobacteriota</taxon>
        <taxon>Stenosarchaea group</taxon>
        <taxon>Methanomicrobia</taxon>
        <taxon>Methanomicrobiales</taxon>
        <taxon>Methanocalculaceae</taxon>
        <taxon>Methanocalculus</taxon>
    </lineage>
</organism>